<evidence type="ECO:0000313" key="1">
    <source>
        <dbReference type="EMBL" id="KAH0464278.1"/>
    </source>
</evidence>
<dbReference type="EMBL" id="JAGFBR010000007">
    <property type="protein sequence ID" value="KAH0464278.1"/>
    <property type="molecule type" value="Genomic_DNA"/>
</dbReference>
<evidence type="ECO:0000313" key="2">
    <source>
        <dbReference type="Proteomes" id="UP000775213"/>
    </source>
</evidence>
<name>A0AAV7H8H7_DENCH</name>
<comment type="caution">
    <text evidence="1">The sequence shown here is derived from an EMBL/GenBank/DDBJ whole genome shotgun (WGS) entry which is preliminary data.</text>
</comment>
<protein>
    <submittedName>
        <fullName evidence="1">Uncharacterized protein</fullName>
    </submittedName>
</protein>
<reference evidence="1 2" key="1">
    <citation type="journal article" date="2021" name="Hortic Res">
        <title>Chromosome-scale assembly of the Dendrobium chrysotoxum genome enhances the understanding of orchid evolution.</title>
        <authorList>
            <person name="Zhang Y."/>
            <person name="Zhang G.Q."/>
            <person name="Zhang D."/>
            <person name="Liu X.D."/>
            <person name="Xu X.Y."/>
            <person name="Sun W.H."/>
            <person name="Yu X."/>
            <person name="Zhu X."/>
            <person name="Wang Z.W."/>
            <person name="Zhao X."/>
            <person name="Zhong W.Y."/>
            <person name="Chen H."/>
            <person name="Yin W.L."/>
            <person name="Huang T."/>
            <person name="Niu S.C."/>
            <person name="Liu Z.J."/>
        </authorList>
    </citation>
    <scope>NUCLEOTIDE SEQUENCE [LARGE SCALE GENOMIC DNA]</scope>
    <source>
        <strain evidence="1">Lindl</strain>
    </source>
</reference>
<sequence>MGSSGLFKLLILDVVVDSFPTINYLSLLNISLEISHHLKAIDDEKSEGLRHHSSQGQVSLNLIKALIKVSFQSVEALDHLLVLYSIESICGVVSQVHGSSLRRIFNPVV</sequence>
<organism evidence="1 2">
    <name type="scientific">Dendrobium chrysotoxum</name>
    <name type="common">Orchid</name>
    <dbReference type="NCBI Taxonomy" id="161865"/>
    <lineage>
        <taxon>Eukaryota</taxon>
        <taxon>Viridiplantae</taxon>
        <taxon>Streptophyta</taxon>
        <taxon>Embryophyta</taxon>
        <taxon>Tracheophyta</taxon>
        <taxon>Spermatophyta</taxon>
        <taxon>Magnoliopsida</taxon>
        <taxon>Liliopsida</taxon>
        <taxon>Asparagales</taxon>
        <taxon>Orchidaceae</taxon>
        <taxon>Epidendroideae</taxon>
        <taxon>Malaxideae</taxon>
        <taxon>Dendrobiinae</taxon>
        <taxon>Dendrobium</taxon>
    </lineage>
</organism>
<keyword evidence="2" id="KW-1185">Reference proteome</keyword>
<accession>A0AAV7H8H7</accession>
<proteinExistence type="predicted"/>
<dbReference type="AlphaFoldDB" id="A0AAV7H8H7"/>
<gene>
    <name evidence="1" type="ORF">IEQ34_007064</name>
</gene>
<dbReference type="Proteomes" id="UP000775213">
    <property type="component" value="Unassembled WGS sequence"/>
</dbReference>